<comment type="catalytic activity">
    <reaction evidence="10">
        <text>L-threonyl-[protein] + FAD = FMN-L-threonyl-[protein] + AMP + H(+)</text>
        <dbReference type="Rhea" id="RHEA:36847"/>
        <dbReference type="Rhea" id="RHEA-COMP:11060"/>
        <dbReference type="Rhea" id="RHEA-COMP:11061"/>
        <dbReference type="ChEBI" id="CHEBI:15378"/>
        <dbReference type="ChEBI" id="CHEBI:30013"/>
        <dbReference type="ChEBI" id="CHEBI:57692"/>
        <dbReference type="ChEBI" id="CHEBI:74257"/>
        <dbReference type="ChEBI" id="CHEBI:456215"/>
        <dbReference type="EC" id="2.7.1.180"/>
    </reaction>
</comment>
<keyword evidence="12" id="KW-1185">Reference proteome</keyword>
<dbReference type="Gene3D" id="3.10.520.10">
    <property type="entry name" value="ApbE-like domains"/>
    <property type="match status" value="1"/>
</dbReference>
<dbReference type="Pfam" id="PF02424">
    <property type="entry name" value="ApbE"/>
    <property type="match status" value="1"/>
</dbReference>
<organism evidence="11 12">
    <name type="scientific">Mangrovibacterium diazotrophicum</name>
    <dbReference type="NCBI Taxonomy" id="1261403"/>
    <lineage>
        <taxon>Bacteria</taxon>
        <taxon>Pseudomonadati</taxon>
        <taxon>Bacteroidota</taxon>
        <taxon>Bacteroidia</taxon>
        <taxon>Marinilabiliales</taxon>
        <taxon>Prolixibacteraceae</taxon>
        <taxon>Mangrovibacterium</taxon>
    </lineage>
</organism>
<evidence type="ECO:0000256" key="6">
    <source>
        <dbReference type="ARBA" id="ARBA00022723"/>
    </source>
</evidence>
<keyword evidence="7" id="KW-0274">FAD</keyword>
<accession>A0A419W4F5</accession>
<name>A0A419W4F5_9BACT</name>
<evidence type="ECO:0000256" key="5">
    <source>
        <dbReference type="ARBA" id="ARBA00022679"/>
    </source>
</evidence>
<dbReference type="Proteomes" id="UP000283387">
    <property type="component" value="Unassembled WGS sequence"/>
</dbReference>
<comment type="cofactor">
    <cofactor evidence="1">
        <name>Mg(2+)</name>
        <dbReference type="ChEBI" id="CHEBI:18420"/>
    </cofactor>
</comment>
<keyword evidence="11" id="KW-0449">Lipoprotein</keyword>
<dbReference type="EMBL" id="RAPN01000001">
    <property type="protein sequence ID" value="RKD90322.1"/>
    <property type="molecule type" value="Genomic_DNA"/>
</dbReference>
<evidence type="ECO:0000256" key="9">
    <source>
        <dbReference type="ARBA" id="ARBA00031306"/>
    </source>
</evidence>
<dbReference type="SUPFAM" id="SSF143631">
    <property type="entry name" value="ApbE-like"/>
    <property type="match status" value="1"/>
</dbReference>
<reference evidence="11 12" key="1">
    <citation type="submission" date="2018-09" db="EMBL/GenBank/DDBJ databases">
        <title>Genomic Encyclopedia of Archaeal and Bacterial Type Strains, Phase II (KMG-II): from individual species to whole genera.</title>
        <authorList>
            <person name="Goeker M."/>
        </authorList>
    </citation>
    <scope>NUCLEOTIDE SEQUENCE [LARGE SCALE GENOMIC DNA]</scope>
    <source>
        <strain evidence="11 12">DSM 27148</strain>
    </source>
</reference>
<dbReference type="PANTHER" id="PTHR30040">
    <property type="entry name" value="THIAMINE BIOSYNTHESIS LIPOPROTEIN APBE"/>
    <property type="match status" value="1"/>
</dbReference>
<evidence type="ECO:0000256" key="8">
    <source>
        <dbReference type="ARBA" id="ARBA00022842"/>
    </source>
</evidence>
<dbReference type="PANTHER" id="PTHR30040:SF2">
    <property type="entry name" value="FAD:PROTEIN FMN TRANSFERASE"/>
    <property type="match status" value="1"/>
</dbReference>
<keyword evidence="4" id="KW-0285">Flavoprotein</keyword>
<evidence type="ECO:0000256" key="10">
    <source>
        <dbReference type="ARBA" id="ARBA00048540"/>
    </source>
</evidence>
<keyword evidence="6" id="KW-0479">Metal-binding</keyword>
<evidence type="ECO:0000313" key="11">
    <source>
        <dbReference type="EMBL" id="RKD90322.1"/>
    </source>
</evidence>
<evidence type="ECO:0000256" key="1">
    <source>
        <dbReference type="ARBA" id="ARBA00001946"/>
    </source>
</evidence>
<evidence type="ECO:0000313" key="12">
    <source>
        <dbReference type="Proteomes" id="UP000283387"/>
    </source>
</evidence>
<evidence type="ECO:0000256" key="2">
    <source>
        <dbReference type="ARBA" id="ARBA00011955"/>
    </source>
</evidence>
<keyword evidence="8" id="KW-0460">Magnesium</keyword>
<evidence type="ECO:0000256" key="4">
    <source>
        <dbReference type="ARBA" id="ARBA00022630"/>
    </source>
</evidence>
<dbReference type="OrthoDB" id="9778595at2"/>
<gene>
    <name evidence="11" type="ORF">BC643_0659</name>
</gene>
<sequence>MSKFTHQSIAGMNSVLDLVLIEVSETIATEICRTVKQDVFRLEKLLSRFDREGETFAVNQTAQHRWTSVSDELWDILQECERFKEQTLGYFNIGLGHFKGKAGATLKSLTGEELGYMKPQIEYDHNGRSIRFANRFTSLDFGAIGKGFLLKKLKSTLADFGVANCFVSFGGSSILTKGKHPSGNAWPVSFRNGKGNQQVFHLNDHTVSISGARQGKQQCYHIVNPNTLKFEIRSRLAVVQDECPVRAEVLSTALVAANKSEFEEITSQFKPQKINVFNQPTANEGRRIYEHEN</sequence>
<dbReference type="GO" id="GO:0046872">
    <property type="term" value="F:metal ion binding"/>
    <property type="evidence" value="ECO:0007669"/>
    <property type="project" value="UniProtKB-KW"/>
</dbReference>
<keyword evidence="5" id="KW-0808">Transferase</keyword>
<evidence type="ECO:0000256" key="7">
    <source>
        <dbReference type="ARBA" id="ARBA00022827"/>
    </source>
</evidence>
<dbReference type="InterPro" id="IPR003374">
    <property type="entry name" value="ApbE-like_sf"/>
</dbReference>
<dbReference type="AlphaFoldDB" id="A0A419W4F5"/>
<protein>
    <recommendedName>
        <fullName evidence="3">FAD:protein FMN transferase</fullName>
        <ecNumber evidence="2">2.7.1.180</ecNumber>
    </recommendedName>
    <alternativeName>
        <fullName evidence="9">Flavin transferase</fullName>
    </alternativeName>
</protein>
<comment type="caution">
    <text evidence="11">The sequence shown here is derived from an EMBL/GenBank/DDBJ whole genome shotgun (WGS) entry which is preliminary data.</text>
</comment>
<proteinExistence type="predicted"/>
<dbReference type="EC" id="2.7.1.180" evidence="2"/>
<dbReference type="GO" id="GO:0016740">
    <property type="term" value="F:transferase activity"/>
    <property type="evidence" value="ECO:0007669"/>
    <property type="project" value="UniProtKB-KW"/>
</dbReference>
<dbReference type="InterPro" id="IPR024932">
    <property type="entry name" value="ApbE"/>
</dbReference>
<evidence type="ECO:0000256" key="3">
    <source>
        <dbReference type="ARBA" id="ARBA00016337"/>
    </source>
</evidence>
<dbReference type="RefSeq" id="WP_120271739.1">
    <property type="nucleotide sequence ID" value="NZ_RAPN01000001.1"/>
</dbReference>